<dbReference type="PANTHER" id="PTHR44068">
    <property type="entry name" value="ZGC:194242"/>
    <property type="match status" value="1"/>
</dbReference>
<dbReference type="PANTHER" id="PTHR44068:SF11">
    <property type="entry name" value="GERANYL DIPHOSPHATE 2-C-METHYLTRANSFERASE"/>
    <property type="match status" value="1"/>
</dbReference>
<dbReference type="SUPFAM" id="SSF53335">
    <property type="entry name" value="S-adenosyl-L-methionine-dependent methyltransferases"/>
    <property type="match status" value="1"/>
</dbReference>
<dbReference type="RefSeq" id="WP_183566295.1">
    <property type="nucleotide sequence ID" value="NZ_CBCSLB010000012.1"/>
</dbReference>
<keyword evidence="4" id="KW-1185">Reference proteome</keyword>
<evidence type="ECO:0000313" key="4">
    <source>
        <dbReference type="Proteomes" id="UP000518605"/>
    </source>
</evidence>
<dbReference type="AlphaFoldDB" id="A0A7W5C9Z8"/>
<evidence type="ECO:0000313" key="3">
    <source>
        <dbReference type="EMBL" id="MBB3153887.1"/>
    </source>
</evidence>
<gene>
    <name evidence="3" type="ORF">FHS16_003962</name>
</gene>
<accession>A0A7W5C9Z8</accession>
<proteinExistence type="predicted"/>
<dbReference type="Gene3D" id="3.40.50.150">
    <property type="entry name" value="Vaccinia Virus protein VP39"/>
    <property type="match status" value="1"/>
</dbReference>
<organism evidence="3 4">
    <name type="scientific">Paenibacillus endophyticus</name>
    <dbReference type="NCBI Taxonomy" id="1294268"/>
    <lineage>
        <taxon>Bacteria</taxon>
        <taxon>Bacillati</taxon>
        <taxon>Bacillota</taxon>
        <taxon>Bacilli</taxon>
        <taxon>Bacillales</taxon>
        <taxon>Paenibacillaceae</taxon>
        <taxon>Paenibacillus</taxon>
    </lineage>
</organism>
<protein>
    <submittedName>
        <fullName evidence="3">SAM-dependent methyltransferase</fullName>
    </submittedName>
</protein>
<keyword evidence="3" id="KW-0489">Methyltransferase</keyword>
<reference evidence="3 4" key="1">
    <citation type="submission" date="2020-08" db="EMBL/GenBank/DDBJ databases">
        <title>Genomic Encyclopedia of Type Strains, Phase III (KMG-III): the genomes of soil and plant-associated and newly described type strains.</title>
        <authorList>
            <person name="Whitman W."/>
        </authorList>
    </citation>
    <scope>NUCLEOTIDE SEQUENCE [LARGE SCALE GENOMIC DNA]</scope>
    <source>
        <strain evidence="3 4">CECT 8234</strain>
    </source>
</reference>
<dbReference type="InterPro" id="IPR013216">
    <property type="entry name" value="Methyltransf_11"/>
</dbReference>
<dbReference type="GO" id="GO:0032259">
    <property type="term" value="P:methylation"/>
    <property type="evidence" value="ECO:0007669"/>
    <property type="project" value="UniProtKB-KW"/>
</dbReference>
<sequence length="309" mass="34960">MSSQIWPLSGLIAACPRCKAALYDKGGLWECPVCLGSYSNVEGSAYRLTLDDERESEHKDSVRHMFTTMHRMLETNGLSRFSTFVNWGYVALEDRDEPQAQAVHRNSVRLLREAIGDTCVKDKDVLEIACGRGGNVSTLCMEFEPKSVVGLDLTDVNVLFCQSRNRRENVYFCIGDAEMLPIGNACCDIVLVIEAADLFPNINRFYDEVYRVLKPGGTFVFADDLPLFKFEEGERYLRGLGFDFAFLKDITENVLLSSDLAGKRRYSTLQREDGMKDAVHETIGLPGTRIYDEMREGTRQYKLARLVKP</sequence>
<dbReference type="GO" id="GO:0008757">
    <property type="term" value="F:S-adenosylmethionine-dependent methyltransferase activity"/>
    <property type="evidence" value="ECO:0007669"/>
    <property type="project" value="InterPro"/>
</dbReference>
<dbReference type="EMBL" id="JACHXW010000012">
    <property type="protein sequence ID" value="MBB3153887.1"/>
    <property type="molecule type" value="Genomic_DNA"/>
</dbReference>
<dbReference type="CDD" id="cd02440">
    <property type="entry name" value="AdoMet_MTases"/>
    <property type="match status" value="1"/>
</dbReference>
<name>A0A7W5C9Z8_9BACL</name>
<comment type="caution">
    <text evidence="3">The sequence shown here is derived from an EMBL/GenBank/DDBJ whole genome shotgun (WGS) entry which is preliminary data.</text>
</comment>
<evidence type="ECO:0000256" key="1">
    <source>
        <dbReference type="ARBA" id="ARBA00022679"/>
    </source>
</evidence>
<feature type="domain" description="Methyltransferase type 11" evidence="2">
    <location>
        <begin position="126"/>
        <end position="221"/>
    </location>
</feature>
<keyword evidence="1 3" id="KW-0808">Transferase</keyword>
<dbReference type="Proteomes" id="UP000518605">
    <property type="component" value="Unassembled WGS sequence"/>
</dbReference>
<dbReference type="InterPro" id="IPR050447">
    <property type="entry name" value="Erg6_SMT_methyltransf"/>
</dbReference>
<evidence type="ECO:0000259" key="2">
    <source>
        <dbReference type="Pfam" id="PF08241"/>
    </source>
</evidence>
<dbReference type="Pfam" id="PF08241">
    <property type="entry name" value="Methyltransf_11"/>
    <property type="match status" value="1"/>
</dbReference>
<dbReference type="InterPro" id="IPR029063">
    <property type="entry name" value="SAM-dependent_MTases_sf"/>
</dbReference>